<accession>A0ACC0B0L5</accession>
<proteinExistence type="predicted"/>
<sequence>MASSSFSISVVILMLLSILSKPTVLDARNNLVITNQISPKHFVLVHGACHGAWCWYKLVSLLESGGHKVTALDLGASGRNEVPLDDLKTIDDYHKPLYSYLESLPSDEKVILVGHSMGGYAVSSAMERYPNKISLAVFAAAFMIGPNLTLSQITTRLGVEADAYGYGDSTYTTSNSSGNGVPETILFGPKYMIAKMYNMSPREDYVLANLSTRFAKFFNDDESIRQRIVTKEKYGKVRRAYIVSGEDKGLRTDIQKWMVENNPPDEVKEINGADHMLMFSKPHQLSSILQQLAKKYCELATSFSVTPIP</sequence>
<organism evidence="1 2">
    <name type="scientific">Catharanthus roseus</name>
    <name type="common">Madagascar periwinkle</name>
    <name type="synonym">Vinca rosea</name>
    <dbReference type="NCBI Taxonomy" id="4058"/>
    <lineage>
        <taxon>Eukaryota</taxon>
        <taxon>Viridiplantae</taxon>
        <taxon>Streptophyta</taxon>
        <taxon>Embryophyta</taxon>
        <taxon>Tracheophyta</taxon>
        <taxon>Spermatophyta</taxon>
        <taxon>Magnoliopsida</taxon>
        <taxon>eudicotyledons</taxon>
        <taxon>Gunneridae</taxon>
        <taxon>Pentapetalae</taxon>
        <taxon>asterids</taxon>
        <taxon>lamiids</taxon>
        <taxon>Gentianales</taxon>
        <taxon>Apocynaceae</taxon>
        <taxon>Rauvolfioideae</taxon>
        <taxon>Vinceae</taxon>
        <taxon>Catharanthinae</taxon>
        <taxon>Catharanthus</taxon>
    </lineage>
</organism>
<dbReference type="Proteomes" id="UP001060085">
    <property type="component" value="Linkage Group LG04"/>
</dbReference>
<keyword evidence="2" id="KW-1185">Reference proteome</keyword>
<comment type="caution">
    <text evidence="1">The sequence shown here is derived from an EMBL/GenBank/DDBJ whole genome shotgun (WGS) entry which is preliminary data.</text>
</comment>
<dbReference type="EMBL" id="CM044704">
    <property type="protein sequence ID" value="KAI5665882.1"/>
    <property type="molecule type" value="Genomic_DNA"/>
</dbReference>
<name>A0ACC0B0L5_CATRO</name>
<gene>
    <name evidence="1" type="ORF">M9H77_15735</name>
</gene>
<reference evidence="2" key="1">
    <citation type="journal article" date="2023" name="Nat. Plants">
        <title>Single-cell RNA sequencing provides a high-resolution roadmap for understanding the multicellular compartmentation of specialized metabolism.</title>
        <authorList>
            <person name="Sun S."/>
            <person name="Shen X."/>
            <person name="Li Y."/>
            <person name="Li Y."/>
            <person name="Wang S."/>
            <person name="Li R."/>
            <person name="Zhang H."/>
            <person name="Shen G."/>
            <person name="Guo B."/>
            <person name="Wei J."/>
            <person name="Xu J."/>
            <person name="St-Pierre B."/>
            <person name="Chen S."/>
            <person name="Sun C."/>
        </authorList>
    </citation>
    <scope>NUCLEOTIDE SEQUENCE [LARGE SCALE GENOMIC DNA]</scope>
</reference>
<evidence type="ECO:0000313" key="1">
    <source>
        <dbReference type="EMBL" id="KAI5665882.1"/>
    </source>
</evidence>
<evidence type="ECO:0000313" key="2">
    <source>
        <dbReference type="Proteomes" id="UP001060085"/>
    </source>
</evidence>
<protein>
    <submittedName>
        <fullName evidence="1">Uncharacterized protein</fullName>
    </submittedName>
</protein>